<accession>Q7UY06</accession>
<dbReference type="HOGENOM" id="CLU_219795_0_0_0"/>
<name>Q7UY06_RHOBA</name>
<dbReference type="Proteomes" id="UP000001025">
    <property type="component" value="Chromosome"/>
</dbReference>
<evidence type="ECO:0000313" key="1">
    <source>
        <dbReference type="EMBL" id="CAD71845.1"/>
    </source>
</evidence>
<organism evidence="1 2">
    <name type="scientific">Rhodopirellula baltica (strain DSM 10527 / NCIMB 13988 / SH1)</name>
    <dbReference type="NCBI Taxonomy" id="243090"/>
    <lineage>
        <taxon>Bacteria</taxon>
        <taxon>Pseudomonadati</taxon>
        <taxon>Planctomycetota</taxon>
        <taxon>Planctomycetia</taxon>
        <taxon>Pirellulales</taxon>
        <taxon>Pirellulaceae</taxon>
        <taxon>Rhodopirellula</taxon>
    </lineage>
</organism>
<protein>
    <submittedName>
        <fullName evidence="1">Uncharacterized protein</fullName>
    </submittedName>
</protein>
<dbReference type="EnsemblBacteria" id="CAD71845">
    <property type="protein sequence ID" value="CAD71845"/>
    <property type="gene ID" value="RB963"/>
</dbReference>
<evidence type="ECO:0000313" key="2">
    <source>
        <dbReference type="Proteomes" id="UP000001025"/>
    </source>
</evidence>
<dbReference type="EMBL" id="BX294134">
    <property type="protein sequence ID" value="CAD71845.1"/>
    <property type="molecule type" value="Genomic_DNA"/>
</dbReference>
<reference evidence="1 2" key="1">
    <citation type="journal article" date="2003" name="Proc. Natl. Acad. Sci. U.S.A.">
        <title>Complete genome sequence of the marine planctomycete Pirellula sp. strain 1.</title>
        <authorList>
            <person name="Gloeckner F.O."/>
            <person name="Kube M."/>
            <person name="Bauer M."/>
            <person name="Teeling H."/>
            <person name="Lombardot T."/>
            <person name="Ludwig W."/>
            <person name="Gade D."/>
            <person name="Beck A."/>
            <person name="Borzym K."/>
            <person name="Heitmann K."/>
            <person name="Rabus R."/>
            <person name="Schlesner H."/>
            <person name="Amann R."/>
            <person name="Reinhardt R."/>
        </authorList>
    </citation>
    <scope>NUCLEOTIDE SEQUENCE [LARGE SCALE GENOMIC DNA]</scope>
    <source>
        <strain evidence="2">DSM 10527 / NCIMB 13988 / SH1</strain>
    </source>
</reference>
<keyword evidence="2" id="KW-1185">Reference proteome</keyword>
<proteinExistence type="predicted"/>
<dbReference type="OrthoDB" id="9938123at2"/>
<dbReference type="InParanoid" id="Q7UY06"/>
<dbReference type="KEGG" id="rba:RB963"/>
<gene>
    <name evidence="1" type="ordered locus">RB963</name>
</gene>
<dbReference type="AlphaFoldDB" id="Q7UY06"/>
<sequence length="39" mass="4257">MNMGFTTGLQHMFLGWSRGPALVQSFVVQASLASFRAVL</sequence>
<dbReference type="STRING" id="243090.RB963"/>